<evidence type="ECO:0000313" key="3">
    <source>
        <dbReference type="Proteomes" id="UP000307378"/>
    </source>
</evidence>
<name>A0A4S8Q5I4_9HYPH</name>
<sequence>MNLLKSMTSGLIATACLAAAGCTTTGGLPKNEIETRWNGQQAGAFFAKFGPPVSDAASGASTLYTWRGGFNTRTVPATYEDLGDGKKGKLLTRARTEYLRCEVQLTVSSDYVIRGVRTVVDRPGTNGGKSYCAEFLTAD</sequence>
<feature type="chain" id="PRO_5020603142" description="Lipoprotein" evidence="1">
    <location>
        <begin position="21"/>
        <end position="139"/>
    </location>
</feature>
<reference evidence="2 3" key="1">
    <citation type="submission" date="2019-04" db="EMBL/GenBank/DDBJ databases">
        <title>genome sequence of strain W3.</title>
        <authorList>
            <person name="Gao J."/>
            <person name="Sun J."/>
        </authorList>
    </citation>
    <scope>NUCLEOTIDE SEQUENCE [LARGE SCALE GENOMIC DNA]</scope>
    <source>
        <strain evidence="2 3">W3</strain>
    </source>
</reference>
<accession>A0A4S8Q5I4</accession>
<organism evidence="2 3">
    <name type="scientific">Rhizobium rosettiformans W3</name>
    <dbReference type="NCBI Taxonomy" id="538378"/>
    <lineage>
        <taxon>Bacteria</taxon>
        <taxon>Pseudomonadati</taxon>
        <taxon>Pseudomonadota</taxon>
        <taxon>Alphaproteobacteria</taxon>
        <taxon>Hyphomicrobiales</taxon>
        <taxon>Rhizobiaceae</taxon>
        <taxon>Rhizobium/Agrobacterium group</taxon>
        <taxon>Rhizobium</taxon>
    </lineage>
</organism>
<feature type="signal peptide" evidence="1">
    <location>
        <begin position="1"/>
        <end position="20"/>
    </location>
</feature>
<evidence type="ECO:0008006" key="4">
    <source>
        <dbReference type="Google" id="ProtNLM"/>
    </source>
</evidence>
<comment type="caution">
    <text evidence="2">The sequence shown here is derived from an EMBL/GenBank/DDBJ whole genome shotgun (WGS) entry which is preliminary data.</text>
</comment>
<keyword evidence="1" id="KW-0732">Signal</keyword>
<dbReference type="EMBL" id="STGU01000002">
    <property type="protein sequence ID" value="THV37942.1"/>
    <property type="molecule type" value="Genomic_DNA"/>
</dbReference>
<dbReference type="RefSeq" id="WP_113458324.1">
    <property type="nucleotide sequence ID" value="NZ_STGU01000002.1"/>
</dbReference>
<dbReference type="PROSITE" id="PS51257">
    <property type="entry name" value="PROKAR_LIPOPROTEIN"/>
    <property type="match status" value="1"/>
</dbReference>
<proteinExistence type="predicted"/>
<gene>
    <name evidence="2" type="ORF">FAA86_03780</name>
</gene>
<protein>
    <recommendedName>
        <fullName evidence="4">Lipoprotein</fullName>
    </recommendedName>
</protein>
<evidence type="ECO:0000256" key="1">
    <source>
        <dbReference type="SAM" id="SignalP"/>
    </source>
</evidence>
<evidence type="ECO:0000313" key="2">
    <source>
        <dbReference type="EMBL" id="THV37942.1"/>
    </source>
</evidence>
<dbReference type="AlphaFoldDB" id="A0A4S8Q5I4"/>
<dbReference type="Proteomes" id="UP000307378">
    <property type="component" value="Unassembled WGS sequence"/>
</dbReference>